<evidence type="ECO:0000313" key="5">
    <source>
        <dbReference type="EMBL" id="MZH54183.1"/>
    </source>
</evidence>
<dbReference type="Gene3D" id="3.40.630.40">
    <property type="entry name" value="Zn-dependent exopeptidases"/>
    <property type="match status" value="1"/>
</dbReference>
<dbReference type="Pfam" id="PF01520">
    <property type="entry name" value="Amidase_3"/>
    <property type="match status" value="1"/>
</dbReference>
<name>A0A099I0J7_CLOIN</name>
<keyword evidence="1" id="KW-0378">Hydrolase</keyword>
<feature type="signal peptide" evidence="2">
    <location>
        <begin position="1"/>
        <end position="32"/>
    </location>
</feature>
<organism evidence="4 6">
    <name type="scientific">Clostridium innocuum</name>
    <dbReference type="NCBI Taxonomy" id="1522"/>
    <lineage>
        <taxon>Bacteria</taxon>
        <taxon>Bacillati</taxon>
        <taxon>Bacillota</taxon>
        <taxon>Clostridia</taxon>
        <taxon>Eubacteriales</taxon>
        <taxon>Clostridiaceae</taxon>
        <taxon>Clostridium</taxon>
    </lineage>
</organism>
<evidence type="ECO:0000256" key="2">
    <source>
        <dbReference type="SAM" id="SignalP"/>
    </source>
</evidence>
<proteinExistence type="predicted"/>
<dbReference type="GO" id="GO:0030288">
    <property type="term" value="C:outer membrane-bounded periplasmic space"/>
    <property type="evidence" value="ECO:0007669"/>
    <property type="project" value="TreeGrafter"/>
</dbReference>
<evidence type="ECO:0000313" key="4">
    <source>
        <dbReference type="EMBL" id="KGJ51131.1"/>
    </source>
</evidence>
<dbReference type="RefSeq" id="WP_044908333.1">
    <property type="nucleotide sequence ID" value="NZ_BAABYY010000001.1"/>
</dbReference>
<dbReference type="Proteomes" id="UP000030008">
    <property type="component" value="Unassembled WGS sequence"/>
</dbReference>
<dbReference type="CDD" id="cd02696">
    <property type="entry name" value="MurNAc-LAA"/>
    <property type="match status" value="1"/>
</dbReference>
<dbReference type="AlphaFoldDB" id="A0A099I0J7"/>
<evidence type="ECO:0000256" key="1">
    <source>
        <dbReference type="ARBA" id="ARBA00022801"/>
    </source>
</evidence>
<sequence length="229" mass="25531">MMKRKKYLLGAGLLCTILAASFCLSHITSVSAKRAFHALDGVEIVLDPGHGGKDDGARSNEAKEQEINLKIAQKLKKLLEEGGAHVTMTRDGAYDLASEGASNRKREDMKKRIELINQDKTDLFMSIHLNSYPNTSVKGAQAFYAPKNEVSKVFADIVQKHFRALTQTKMTSKPGDYYILNNAQKIGSLVECGFLSNAEDRAKLITDEYQQKVAQTLYDSILEYFNFLS</sequence>
<dbReference type="Proteomes" id="UP000604383">
    <property type="component" value="Unassembled WGS sequence"/>
</dbReference>
<comment type="caution">
    <text evidence="4">The sequence shown here is derived from an EMBL/GenBank/DDBJ whole genome shotgun (WGS) entry which is preliminary data.</text>
</comment>
<dbReference type="SUPFAM" id="SSF53187">
    <property type="entry name" value="Zn-dependent exopeptidases"/>
    <property type="match status" value="1"/>
</dbReference>
<keyword evidence="2" id="KW-0732">Signal</keyword>
<evidence type="ECO:0000259" key="3">
    <source>
        <dbReference type="SMART" id="SM00646"/>
    </source>
</evidence>
<reference evidence="4 6" key="1">
    <citation type="submission" date="2014-08" db="EMBL/GenBank/DDBJ databases">
        <title>Clostridium innocuum, an unnegligible vancomycin-resistant pathogen causing extra-intestinal infections.</title>
        <authorList>
            <person name="Feng Y."/>
            <person name="Chiu C.-H."/>
        </authorList>
    </citation>
    <scope>NUCLEOTIDE SEQUENCE [LARGE SCALE GENOMIC DNA]</scope>
    <source>
        <strain evidence="4 6">AN88</strain>
    </source>
</reference>
<feature type="chain" id="PRO_5014219745" evidence="2">
    <location>
        <begin position="33"/>
        <end position="229"/>
    </location>
</feature>
<accession>A0A099I0J7</accession>
<gene>
    <name evidence="4" type="ORF">CIAN88_22150</name>
    <name evidence="5" type="ORF">GT664_00090</name>
</gene>
<dbReference type="EMBL" id="JQIF01000142">
    <property type="protein sequence ID" value="KGJ51131.1"/>
    <property type="molecule type" value="Genomic_DNA"/>
</dbReference>
<dbReference type="GO" id="GO:0008745">
    <property type="term" value="F:N-acetylmuramoyl-L-alanine amidase activity"/>
    <property type="evidence" value="ECO:0007669"/>
    <property type="project" value="InterPro"/>
</dbReference>
<dbReference type="PANTHER" id="PTHR30404:SF0">
    <property type="entry name" value="N-ACETYLMURAMOYL-L-ALANINE AMIDASE AMIC"/>
    <property type="match status" value="1"/>
</dbReference>
<feature type="domain" description="MurNAc-LAA" evidence="3">
    <location>
        <begin position="113"/>
        <end position="222"/>
    </location>
</feature>
<dbReference type="PANTHER" id="PTHR30404">
    <property type="entry name" value="N-ACETYLMURAMOYL-L-ALANINE AMIDASE"/>
    <property type="match status" value="1"/>
</dbReference>
<reference evidence="5" key="2">
    <citation type="journal article" date="2019" name="Nat. Med.">
        <title>A library of human gut bacterial isolates paired with longitudinal multiomics data enables mechanistic microbiome research.</title>
        <authorList>
            <person name="Poyet M."/>
            <person name="Groussin M."/>
            <person name="Gibbons S.M."/>
            <person name="Avila-Pacheco J."/>
            <person name="Jiang X."/>
            <person name="Kearney S.M."/>
            <person name="Perrotta A.R."/>
            <person name="Berdy B."/>
            <person name="Zhao S."/>
            <person name="Lieberman T.D."/>
            <person name="Swanson P.K."/>
            <person name="Smith M."/>
            <person name="Roesemann S."/>
            <person name="Alexander J.E."/>
            <person name="Rich S.A."/>
            <person name="Livny J."/>
            <person name="Vlamakis H."/>
            <person name="Clish C."/>
            <person name="Bullock K."/>
            <person name="Deik A."/>
            <person name="Scott J."/>
            <person name="Pierce K.A."/>
            <person name="Xavier R.J."/>
            <person name="Alm E.J."/>
        </authorList>
    </citation>
    <scope>NUCLEOTIDE SEQUENCE</scope>
    <source>
        <strain evidence="5">BIOML-A12</strain>
    </source>
</reference>
<dbReference type="InterPro" id="IPR002508">
    <property type="entry name" value="MurNAc-LAA_cat"/>
</dbReference>
<protein>
    <submittedName>
        <fullName evidence="4">N-acetylmuramoyl-L-alanine amidase</fullName>
    </submittedName>
</protein>
<dbReference type="GO" id="GO:0009253">
    <property type="term" value="P:peptidoglycan catabolic process"/>
    <property type="evidence" value="ECO:0007669"/>
    <property type="project" value="InterPro"/>
</dbReference>
<dbReference type="SMART" id="SM00646">
    <property type="entry name" value="Ami_3"/>
    <property type="match status" value="1"/>
</dbReference>
<dbReference type="EMBL" id="WWTN01000001">
    <property type="protein sequence ID" value="MZH54183.1"/>
    <property type="molecule type" value="Genomic_DNA"/>
</dbReference>
<evidence type="ECO:0000313" key="6">
    <source>
        <dbReference type="Proteomes" id="UP000030008"/>
    </source>
</evidence>
<dbReference type="InterPro" id="IPR050695">
    <property type="entry name" value="N-acetylmuramoyl_amidase_3"/>
</dbReference>